<dbReference type="GeneID" id="25729577"/>
<protein>
    <submittedName>
        <fullName evidence="2">Uncharacterized protein</fullName>
    </submittedName>
</protein>
<proteinExistence type="predicted"/>
<keyword evidence="3" id="KW-1185">Reference proteome</keyword>
<dbReference type="EMBL" id="KK103355">
    <property type="protein sequence ID" value="KIY95727.1"/>
    <property type="molecule type" value="Genomic_DNA"/>
</dbReference>
<dbReference type="RefSeq" id="XP_013894747.1">
    <property type="nucleotide sequence ID" value="XM_014039293.1"/>
</dbReference>
<name>A0A0D2J7H2_9CHLO</name>
<evidence type="ECO:0000313" key="3">
    <source>
        <dbReference type="Proteomes" id="UP000054498"/>
    </source>
</evidence>
<sequence length="120" mass="12553">MHLPGAPLSVPTVSPLPPPPAPASPARLPPLLLRFCAAAHAHAATTPLPPRRSCGRAGASERAQLLCAGPALPACAAEWGQPRGATAKELAVRLYGDTVPWVEFPATCTTCFSYTEFERT</sequence>
<feature type="region of interest" description="Disordered" evidence="1">
    <location>
        <begin position="1"/>
        <end position="25"/>
    </location>
</feature>
<dbReference type="AlphaFoldDB" id="A0A0D2J7H2"/>
<organism evidence="2 3">
    <name type="scientific">Monoraphidium neglectum</name>
    <dbReference type="NCBI Taxonomy" id="145388"/>
    <lineage>
        <taxon>Eukaryota</taxon>
        <taxon>Viridiplantae</taxon>
        <taxon>Chlorophyta</taxon>
        <taxon>core chlorophytes</taxon>
        <taxon>Chlorophyceae</taxon>
        <taxon>CS clade</taxon>
        <taxon>Sphaeropleales</taxon>
        <taxon>Selenastraceae</taxon>
        <taxon>Monoraphidium</taxon>
    </lineage>
</organism>
<evidence type="ECO:0000256" key="1">
    <source>
        <dbReference type="SAM" id="MobiDB-lite"/>
    </source>
</evidence>
<feature type="compositionally biased region" description="Pro residues" evidence="1">
    <location>
        <begin position="14"/>
        <end position="23"/>
    </location>
</feature>
<accession>A0A0D2J7H2</accession>
<gene>
    <name evidence="2" type="ORF">MNEG_12235</name>
</gene>
<dbReference type="KEGG" id="mng:MNEG_12235"/>
<reference evidence="2 3" key="1">
    <citation type="journal article" date="2013" name="BMC Genomics">
        <title>Reconstruction of the lipid metabolism for the microalga Monoraphidium neglectum from its genome sequence reveals characteristics suitable for biofuel production.</title>
        <authorList>
            <person name="Bogen C."/>
            <person name="Al-Dilaimi A."/>
            <person name="Albersmeier A."/>
            <person name="Wichmann J."/>
            <person name="Grundmann M."/>
            <person name="Rupp O."/>
            <person name="Lauersen K.J."/>
            <person name="Blifernez-Klassen O."/>
            <person name="Kalinowski J."/>
            <person name="Goesmann A."/>
            <person name="Mussgnug J.H."/>
            <person name="Kruse O."/>
        </authorList>
    </citation>
    <scope>NUCLEOTIDE SEQUENCE [LARGE SCALE GENOMIC DNA]</scope>
    <source>
        <strain evidence="2 3">SAG 48.87</strain>
    </source>
</reference>
<dbReference type="Proteomes" id="UP000054498">
    <property type="component" value="Unassembled WGS sequence"/>
</dbReference>
<feature type="compositionally biased region" description="Low complexity" evidence="1">
    <location>
        <begin position="1"/>
        <end position="13"/>
    </location>
</feature>
<evidence type="ECO:0000313" key="2">
    <source>
        <dbReference type="EMBL" id="KIY95727.1"/>
    </source>
</evidence>